<evidence type="ECO:0000313" key="3">
    <source>
        <dbReference type="EMBL" id="CAE0619455.1"/>
    </source>
</evidence>
<evidence type="ECO:0000256" key="1">
    <source>
        <dbReference type="SAM" id="Phobius"/>
    </source>
</evidence>
<feature type="transmembrane region" description="Helical" evidence="1">
    <location>
        <begin position="144"/>
        <end position="163"/>
    </location>
</feature>
<feature type="transmembrane region" description="Helical" evidence="1">
    <location>
        <begin position="364"/>
        <end position="385"/>
    </location>
</feature>
<keyword evidence="2" id="KW-0732">Signal</keyword>
<accession>A0A7S3XJZ4</accession>
<evidence type="ECO:0008006" key="4">
    <source>
        <dbReference type="Google" id="ProtNLM"/>
    </source>
</evidence>
<dbReference type="EMBL" id="HBIU01000370">
    <property type="protein sequence ID" value="CAE0619455.1"/>
    <property type="molecule type" value="Transcribed_RNA"/>
</dbReference>
<dbReference type="AlphaFoldDB" id="A0A7S3XJZ4"/>
<evidence type="ECO:0000256" key="2">
    <source>
        <dbReference type="SAM" id="SignalP"/>
    </source>
</evidence>
<sequence length="393" mass="42392">MRFRRQCRCMARVQSCFFLALFLVHGPSQASAFLSAQKRGMSRVLRWQPVIVLRGMESDSSVNDGVKAIEVQDVQINANSTPSFAVGQQAEEENTIITGGMVAAASGDGSSSEKVIESRKKLDAWGTMKMAAGTTFKKTIISTGLYTLAAFATTYWLGITFAFNFAWTPGLLDLITFIVLVPVGFVAGLFDSAKAILVDEGVVSGLISNAVGILVKEDQDVKLGGDAKKTLSKLRETIAGEVFEGRGPLGATGRLLIAMFSPFWDGTINRMAEEMARLEQDNRAAVEGKNGSGNLLVQQFFTGISGNGKNEKKQNGSSKLTDQRLEVLGEAKEIRAKLEENQRLSKLMSIAANSALRALFEDTAFAIVSTTLSLLVFGEGAIILFDQFKSTGL</sequence>
<keyword evidence="1" id="KW-0812">Transmembrane</keyword>
<feature type="signal peptide" evidence="2">
    <location>
        <begin position="1"/>
        <end position="32"/>
    </location>
</feature>
<organism evidence="3">
    <name type="scientific">Heterosigma akashiwo</name>
    <name type="common">Chromophytic alga</name>
    <name type="synonym">Heterosigma carterae</name>
    <dbReference type="NCBI Taxonomy" id="2829"/>
    <lineage>
        <taxon>Eukaryota</taxon>
        <taxon>Sar</taxon>
        <taxon>Stramenopiles</taxon>
        <taxon>Ochrophyta</taxon>
        <taxon>Raphidophyceae</taxon>
        <taxon>Chattonellales</taxon>
        <taxon>Chattonellaceae</taxon>
        <taxon>Heterosigma</taxon>
    </lineage>
</organism>
<name>A0A7S3XJZ4_HETAK</name>
<keyword evidence="1" id="KW-1133">Transmembrane helix</keyword>
<protein>
    <recommendedName>
        <fullName evidence="4">H(+)-exporting diphosphatase</fullName>
    </recommendedName>
</protein>
<feature type="transmembrane region" description="Helical" evidence="1">
    <location>
        <begin position="170"/>
        <end position="190"/>
    </location>
</feature>
<proteinExistence type="predicted"/>
<feature type="chain" id="PRO_5030604754" description="H(+)-exporting diphosphatase" evidence="2">
    <location>
        <begin position="33"/>
        <end position="393"/>
    </location>
</feature>
<gene>
    <name evidence="3" type="ORF">HAKA00212_LOCUS128</name>
</gene>
<keyword evidence="1" id="KW-0472">Membrane</keyword>
<reference evidence="3" key="1">
    <citation type="submission" date="2021-01" db="EMBL/GenBank/DDBJ databases">
        <authorList>
            <person name="Corre E."/>
            <person name="Pelletier E."/>
            <person name="Niang G."/>
            <person name="Scheremetjew M."/>
            <person name="Finn R."/>
            <person name="Kale V."/>
            <person name="Holt S."/>
            <person name="Cochrane G."/>
            <person name="Meng A."/>
            <person name="Brown T."/>
            <person name="Cohen L."/>
        </authorList>
    </citation>
    <scope>NUCLEOTIDE SEQUENCE</scope>
    <source>
        <strain evidence="3">CCMP3107</strain>
    </source>
</reference>